<reference evidence="1 2" key="1">
    <citation type="submission" date="2019-06" db="EMBL/GenBank/DDBJ databases">
        <title>Genomics analysis of Aphanomyces spp. identifies a new class of oomycete effector associated with host adaptation.</title>
        <authorList>
            <person name="Gaulin E."/>
        </authorList>
    </citation>
    <scope>NUCLEOTIDE SEQUENCE [LARGE SCALE GENOMIC DNA]</scope>
    <source>
        <strain evidence="1 2">E</strain>
    </source>
</reference>
<proteinExistence type="predicted"/>
<evidence type="ECO:0000313" key="1">
    <source>
        <dbReference type="EMBL" id="KAF0717954.1"/>
    </source>
</evidence>
<comment type="caution">
    <text evidence="1">The sequence shown here is derived from an EMBL/GenBank/DDBJ whole genome shotgun (WGS) entry which is preliminary data.</text>
</comment>
<organism evidence="1 2">
    <name type="scientific">Aphanomyces astaci</name>
    <name type="common">Crayfish plague agent</name>
    <dbReference type="NCBI Taxonomy" id="112090"/>
    <lineage>
        <taxon>Eukaryota</taxon>
        <taxon>Sar</taxon>
        <taxon>Stramenopiles</taxon>
        <taxon>Oomycota</taxon>
        <taxon>Saprolegniomycetes</taxon>
        <taxon>Saprolegniales</taxon>
        <taxon>Verrucalvaceae</taxon>
        <taxon>Aphanomyces</taxon>
    </lineage>
</organism>
<dbReference type="VEuPathDB" id="FungiDB:H257_01399"/>
<dbReference type="PANTHER" id="PTHR40866">
    <property type="entry name" value="BED-TYPE DOMAIN-CONTAINING PROTEIN"/>
    <property type="match status" value="1"/>
</dbReference>
<feature type="non-terminal residue" evidence="1">
    <location>
        <position position="259"/>
    </location>
</feature>
<protein>
    <submittedName>
        <fullName evidence="1">Uncharacterized protein</fullName>
    </submittedName>
</protein>
<gene>
    <name evidence="1" type="ORF">AaE_010749</name>
</gene>
<name>A0A6A4ZYE2_APHAT</name>
<accession>A0A6A4ZYE2</accession>
<dbReference type="PANTHER" id="PTHR40866:SF1">
    <property type="entry name" value="BED-TYPE DOMAIN-CONTAINING PROTEIN"/>
    <property type="match status" value="1"/>
</dbReference>
<evidence type="ECO:0000313" key="2">
    <source>
        <dbReference type="Proteomes" id="UP000469452"/>
    </source>
</evidence>
<dbReference type="Proteomes" id="UP000469452">
    <property type="component" value="Unassembled WGS sequence"/>
</dbReference>
<dbReference type="AlphaFoldDB" id="A0A6A4ZYE2"/>
<dbReference type="EMBL" id="VJMI01016585">
    <property type="protein sequence ID" value="KAF0717954.1"/>
    <property type="molecule type" value="Genomic_DNA"/>
</dbReference>
<sequence length="259" mass="28751">MIPTIEDIAAALYRVEKGESVAAVARSSSIKRSTIHKYKTMKKATGSITIGKQGLKPLLPIHLEKDLVTWIAAMQRAGWRVERYEVVMKANKILNTTLAFLDRLDVIGAINRNVTRWSSTYSMLKRYVAIHTYIRLLGDRNILHLTPTDDQDDEIDALLLVLDELESVTLALQEVATSMLDVRNLFDECMLLHSSASKRLASNSAVVGHADFEVAITKILDQSVSSMSDGQVASVDRLKLHPKALDASQDKPLTLAQRA</sequence>